<dbReference type="EMBL" id="JH930476">
    <property type="protein sequence ID" value="EKM51717.1"/>
    <property type="molecule type" value="Genomic_DNA"/>
</dbReference>
<dbReference type="InParanoid" id="K5WN10"/>
<dbReference type="InterPro" id="IPR045340">
    <property type="entry name" value="DUF6533"/>
</dbReference>
<dbReference type="Pfam" id="PF20151">
    <property type="entry name" value="DUF6533"/>
    <property type="match status" value="1"/>
</dbReference>
<dbReference type="KEGG" id="pco:PHACADRAFT_102465"/>
<evidence type="ECO:0000313" key="3">
    <source>
        <dbReference type="EMBL" id="EKM51717.1"/>
    </source>
</evidence>
<sequence>MHRSCSCAKKFADTLPRSALVVYEYLITFDQEVAIVWRKKITLTSAFLVIIRWAMVVNAIIANIVPSTDLVPSSSTTSIVHVKSVFSALRVSAIRGRNWFLFALVLALGSIPVWTNIMYVLISPIHQLLLSGTSVHLSTRISLIAMDFLVLILTWAKTFSQWRESRRLRIPKSIAGSLLRDGMSR</sequence>
<organism evidence="3 4">
    <name type="scientific">Phanerochaete carnosa (strain HHB-10118-sp)</name>
    <name type="common">White-rot fungus</name>
    <name type="synonym">Peniophora carnosa</name>
    <dbReference type="NCBI Taxonomy" id="650164"/>
    <lineage>
        <taxon>Eukaryota</taxon>
        <taxon>Fungi</taxon>
        <taxon>Dikarya</taxon>
        <taxon>Basidiomycota</taxon>
        <taxon>Agaricomycotina</taxon>
        <taxon>Agaricomycetes</taxon>
        <taxon>Polyporales</taxon>
        <taxon>Phanerochaetaceae</taxon>
        <taxon>Phanerochaete</taxon>
    </lineage>
</organism>
<evidence type="ECO:0000313" key="4">
    <source>
        <dbReference type="Proteomes" id="UP000008370"/>
    </source>
</evidence>
<name>K5WN10_PHACS</name>
<dbReference type="Proteomes" id="UP000008370">
    <property type="component" value="Unassembled WGS sequence"/>
</dbReference>
<evidence type="ECO:0000256" key="1">
    <source>
        <dbReference type="SAM" id="Phobius"/>
    </source>
</evidence>
<dbReference type="OrthoDB" id="2742807at2759"/>
<dbReference type="RefSeq" id="XP_007399523.1">
    <property type="nucleotide sequence ID" value="XM_007399461.1"/>
</dbReference>
<keyword evidence="1" id="KW-0812">Transmembrane</keyword>
<protein>
    <recommendedName>
        <fullName evidence="2">DUF6533 domain-containing protein</fullName>
    </recommendedName>
</protein>
<feature type="transmembrane region" description="Helical" evidence="1">
    <location>
        <begin position="141"/>
        <end position="159"/>
    </location>
</feature>
<keyword evidence="4" id="KW-1185">Reference proteome</keyword>
<feature type="domain" description="DUF6533" evidence="2">
    <location>
        <begin position="19"/>
        <end position="56"/>
    </location>
</feature>
<evidence type="ECO:0000259" key="2">
    <source>
        <dbReference type="Pfam" id="PF20151"/>
    </source>
</evidence>
<keyword evidence="1" id="KW-0472">Membrane</keyword>
<accession>K5WN10</accession>
<proteinExistence type="predicted"/>
<dbReference type="GeneID" id="18907225"/>
<dbReference type="HOGENOM" id="CLU_053360_3_2_1"/>
<dbReference type="AlphaFoldDB" id="K5WN10"/>
<reference evidence="3 4" key="1">
    <citation type="journal article" date="2012" name="BMC Genomics">
        <title>Comparative genomics of the white-rot fungi, Phanerochaete carnosa and P. chrysosporium, to elucidate the genetic basis of the distinct wood types they colonize.</title>
        <authorList>
            <person name="Suzuki H."/>
            <person name="MacDonald J."/>
            <person name="Syed K."/>
            <person name="Salamov A."/>
            <person name="Hori C."/>
            <person name="Aerts A."/>
            <person name="Henrissat B."/>
            <person name="Wiebenga A."/>
            <person name="vanKuyk P.A."/>
            <person name="Barry K."/>
            <person name="Lindquist E."/>
            <person name="LaButti K."/>
            <person name="Lapidus A."/>
            <person name="Lucas S."/>
            <person name="Coutinho P."/>
            <person name="Gong Y."/>
            <person name="Samejima M."/>
            <person name="Mahadevan R."/>
            <person name="Abou-Zaid M."/>
            <person name="de Vries R.P."/>
            <person name="Igarashi K."/>
            <person name="Yadav J.S."/>
            <person name="Grigoriev I.V."/>
            <person name="Master E.R."/>
        </authorList>
    </citation>
    <scope>NUCLEOTIDE SEQUENCE [LARGE SCALE GENOMIC DNA]</scope>
    <source>
        <strain evidence="3 4">HHB-10118-sp</strain>
    </source>
</reference>
<keyword evidence="1" id="KW-1133">Transmembrane helix</keyword>
<feature type="transmembrane region" description="Helical" evidence="1">
    <location>
        <begin position="99"/>
        <end position="121"/>
    </location>
</feature>
<gene>
    <name evidence="3" type="ORF">PHACADRAFT_102465</name>
</gene>